<feature type="compositionally biased region" description="Acidic residues" evidence="2">
    <location>
        <begin position="534"/>
        <end position="559"/>
    </location>
</feature>
<feature type="compositionally biased region" description="Basic residues" evidence="2">
    <location>
        <begin position="332"/>
        <end position="347"/>
    </location>
</feature>
<keyword evidence="1" id="KW-0175">Coiled coil</keyword>
<feature type="compositionally biased region" description="Basic and acidic residues" evidence="2">
    <location>
        <begin position="183"/>
        <end position="192"/>
    </location>
</feature>
<evidence type="ECO:0000313" key="5">
    <source>
        <dbReference type="Proteomes" id="UP001219525"/>
    </source>
</evidence>
<dbReference type="InterPro" id="IPR000953">
    <property type="entry name" value="Chromo/chromo_shadow_dom"/>
</dbReference>
<feature type="region of interest" description="Disordered" evidence="2">
    <location>
        <begin position="76"/>
        <end position="609"/>
    </location>
</feature>
<keyword evidence="5" id="KW-1185">Reference proteome</keyword>
<feature type="coiled-coil region" evidence="1">
    <location>
        <begin position="953"/>
        <end position="1122"/>
    </location>
</feature>
<feature type="compositionally biased region" description="Polar residues" evidence="2">
    <location>
        <begin position="498"/>
        <end position="511"/>
    </location>
</feature>
<dbReference type="PROSITE" id="PS50013">
    <property type="entry name" value="CHROMO_2"/>
    <property type="match status" value="1"/>
</dbReference>
<evidence type="ECO:0000313" key="4">
    <source>
        <dbReference type="EMBL" id="KAJ7220718.1"/>
    </source>
</evidence>
<feature type="non-terminal residue" evidence="4">
    <location>
        <position position="1"/>
    </location>
</feature>
<feature type="compositionally biased region" description="Pro residues" evidence="2">
    <location>
        <begin position="271"/>
        <end position="280"/>
    </location>
</feature>
<dbReference type="EMBL" id="JARJCW010000009">
    <property type="protein sequence ID" value="KAJ7220718.1"/>
    <property type="molecule type" value="Genomic_DNA"/>
</dbReference>
<sequence length="1164" mass="128394">MLHTDITDISDRDEEFEYHESDDENLYDAIEILKERKGQYLIKWAGVDSNGDPWPDSWANKRDVTDDLVRAWKAVRTQKKREALQRRTNKKPNTAKTRTSTSKTSESSKTSSSRRAPRAGTSTRSSRSDATILAGQHNEGSDEEYESISKGDRKKRRRLSKTPVPASENAISLPTRPAKRPRIFSDMHEGEKSTGLASPPRSSSDEMESNVVSNGKGKAVDRLSESLPKQPRTPPKSNSKTSGAWRHLNGSVDPGNDNSSNNDNGKAKLPRPAPICPHSPEPMSQSQVLSPGAQARLDQFDRELASHTQPESTPKVPLFYPAPSEESDSVHPRSRSPSHSRHSKSRSRLPASPPQRLVSPSATDYNRSPAPPPANLRQTSSRRAVDDSYRVGDVPETQSSPESPPLAPVATPRNKKSLIEQMKPRSGHVPETQSLLEFPPLAPVAAPRNKKSLIEQMKPRSGHVPETQSLPEFPPLAPVATPPNKKSLIEQMKPRSGHASSTTRFAKTTAPTARPLAPIPMLTASQFAARVGEDPDVVEEEEDDELAEEEEEVGAEEAEQLMSSIEQFSSPVKGAARNGKRPEGRLEQQTRARQREAEDADDEEAHERLVLRGGQLADAARVKQRAQMAEYDIRPTRVALNRILKQKQLLNEGVSMSTTESDIPNPSPGNQQFDVEGLRQEEEESTQDVMAYQNSVDDVASAAGDDPEASSNRTGDHSEAESVTGDRSMGQETDPEKLYVDGAERVAWYEEHASQQRLAEDSANTSQLGELMYLPDEEDPPPESSPQEDLGGHSNCGIEAASEKNPISPSAEPVPIVPPATNGRSRSASAGAGDDINLVLPPTASTRQNTPEPKSALGEAEVAPDRHLDAAMSLLNLKSDENRRLEALLADERAMLVAERAKNAVLEDKLRSAETRALVSNTDGALANANHLKVAEELLAAERASLATALQSNAALEARCDAAKRSLAMAEQQVETFREYYMQASQFAEEKGSENKELVKRVQIAEEATREGVAMIKATFELREDALKSEARDWRNQAVFLREQAVRTNDDDIRERAAKYPELSDEYAKLSDENSQLERDNENLRGRIIHLEEEILVRQDENDRLEQRLTESTEELADLKVNKLVLSGDSQVFRCGWRTPANVACPVLCRTQEDLNFHASMHVT</sequence>
<feature type="compositionally biased region" description="Acidic residues" evidence="2">
    <location>
        <begin position="11"/>
        <end position="20"/>
    </location>
</feature>
<dbReference type="AlphaFoldDB" id="A0AAD6VSS7"/>
<feature type="region of interest" description="Disordered" evidence="2">
    <location>
        <begin position="653"/>
        <end position="739"/>
    </location>
</feature>
<comment type="caution">
    <text evidence="4">The sequence shown here is derived from an EMBL/GenBank/DDBJ whole genome shotgun (WGS) entry which is preliminary data.</text>
</comment>
<feature type="compositionally biased region" description="Low complexity" evidence="2">
    <location>
        <begin position="249"/>
        <end position="264"/>
    </location>
</feature>
<reference evidence="4" key="1">
    <citation type="submission" date="2023-03" db="EMBL/GenBank/DDBJ databases">
        <title>Massive genome expansion in bonnet fungi (Mycena s.s.) driven by repeated elements and novel gene families across ecological guilds.</title>
        <authorList>
            <consortium name="Lawrence Berkeley National Laboratory"/>
            <person name="Harder C.B."/>
            <person name="Miyauchi S."/>
            <person name="Viragh M."/>
            <person name="Kuo A."/>
            <person name="Thoen E."/>
            <person name="Andreopoulos B."/>
            <person name="Lu D."/>
            <person name="Skrede I."/>
            <person name="Drula E."/>
            <person name="Henrissat B."/>
            <person name="Morin E."/>
            <person name="Kohler A."/>
            <person name="Barry K."/>
            <person name="LaButti K."/>
            <person name="Morin E."/>
            <person name="Salamov A."/>
            <person name="Lipzen A."/>
            <person name="Mereny Z."/>
            <person name="Hegedus B."/>
            <person name="Baldrian P."/>
            <person name="Stursova M."/>
            <person name="Weitz H."/>
            <person name="Taylor A."/>
            <person name="Grigoriev I.V."/>
            <person name="Nagy L.G."/>
            <person name="Martin F."/>
            <person name="Kauserud H."/>
        </authorList>
    </citation>
    <scope>NUCLEOTIDE SEQUENCE</scope>
    <source>
        <strain evidence="4">9144</strain>
    </source>
</reference>
<feature type="compositionally biased region" description="Polar residues" evidence="2">
    <location>
        <begin position="654"/>
        <end position="673"/>
    </location>
</feature>
<protein>
    <recommendedName>
        <fullName evidence="3">Chromo domain-containing protein</fullName>
    </recommendedName>
</protein>
<feature type="compositionally biased region" description="Low complexity" evidence="2">
    <location>
        <begin position="695"/>
        <end position="704"/>
    </location>
</feature>
<feature type="region of interest" description="Disordered" evidence="2">
    <location>
        <begin position="1"/>
        <end position="20"/>
    </location>
</feature>
<feature type="compositionally biased region" description="Polar residues" evidence="2">
    <location>
        <begin position="843"/>
        <end position="852"/>
    </location>
</feature>
<proteinExistence type="predicted"/>
<gene>
    <name evidence="4" type="ORF">GGX14DRAFT_431848</name>
</gene>
<feature type="compositionally biased region" description="Low complexity" evidence="2">
    <location>
        <begin position="96"/>
        <end position="114"/>
    </location>
</feature>
<feature type="region of interest" description="Disordered" evidence="2">
    <location>
        <begin position="773"/>
        <end position="860"/>
    </location>
</feature>
<organism evidence="4 5">
    <name type="scientific">Mycena pura</name>
    <dbReference type="NCBI Taxonomy" id="153505"/>
    <lineage>
        <taxon>Eukaryota</taxon>
        <taxon>Fungi</taxon>
        <taxon>Dikarya</taxon>
        <taxon>Basidiomycota</taxon>
        <taxon>Agaricomycotina</taxon>
        <taxon>Agaricomycetes</taxon>
        <taxon>Agaricomycetidae</taxon>
        <taxon>Agaricales</taxon>
        <taxon>Marasmiineae</taxon>
        <taxon>Mycenaceae</taxon>
        <taxon>Mycena</taxon>
    </lineage>
</organism>
<evidence type="ECO:0000259" key="3">
    <source>
        <dbReference type="PROSITE" id="PS50013"/>
    </source>
</evidence>
<feature type="compositionally biased region" description="Pro residues" evidence="2">
    <location>
        <begin position="472"/>
        <end position="481"/>
    </location>
</feature>
<dbReference type="Proteomes" id="UP001219525">
    <property type="component" value="Unassembled WGS sequence"/>
</dbReference>
<evidence type="ECO:0000256" key="1">
    <source>
        <dbReference type="SAM" id="Coils"/>
    </source>
</evidence>
<evidence type="ECO:0000256" key="2">
    <source>
        <dbReference type="SAM" id="MobiDB-lite"/>
    </source>
</evidence>
<accession>A0AAD6VSS7</accession>
<feature type="compositionally biased region" description="Polar residues" evidence="2">
    <location>
        <begin position="561"/>
        <end position="570"/>
    </location>
</feature>
<feature type="compositionally biased region" description="Basic and acidic residues" evidence="2">
    <location>
        <begin position="580"/>
        <end position="597"/>
    </location>
</feature>
<feature type="domain" description="Chromo" evidence="3">
    <location>
        <begin position="27"/>
        <end position="90"/>
    </location>
</feature>
<feature type="compositionally biased region" description="Polar residues" evidence="2">
    <location>
        <begin position="120"/>
        <end position="129"/>
    </location>
</feature>
<feature type="compositionally biased region" description="Basic and acidic residues" evidence="2">
    <location>
        <begin position="1"/>
        <end position="10"/>
    </location>
</feature>
<name>A0AAD6VSS7_9AGAR</name>